<feature type="compositionally biased region" description="Basic residues" evidence="1">
    <location>
        <begin position="323"/>
        <end position="333"/>
    </location>
</feature>
<dbReference type="OrthoDB" id="25029at2759"/>
<organism evidence="3 4">
    <name type="scientific">Sporothrix brasiliensis 5110</name>
    <dbReference type="NCBI Taxonomy" id="1398154"/>
    <lineage>
        <taxon>Eukaryota</taxon>
        <taxon>Fungi</taxon>
        <taxon>Dikarya</taxon>
        <taxon>Ascomycota</taxon>
        <taxon>Pezizomycotina</taxon>
        <taxon>Sordariomycetes</taxon>
        <taxon>Sordariomycetidae</taxon>
        <taxon>Ophiostomatales</taxon>
        <taxon>Ophiostomataceae</taxon>
        <taxon>Sporothrix</taxon>
    </lineage>
</organism>
<dbReference type="HOGENOM" id="CLU_027882_3_0_1"/>
<dbReference type="Pfam" id="PF01137">
    <property type="entry name" value="RTC"/>
    <property type="match status" value="1"/>
</dbReference>
<dbReference type="SUPFAM" id="SSF55205">
    <property type="entry name" value="EPT/RTPC-like"/>
    <property type="match status" value="1"/>
</dbReference>
<dbReference type="InterPro" id="IPR023797">
    <property type="entry name" value="RNA3'_phos_cyclase_dom"/>
</dbReference>
<comment type="caution">
    <text evidence="3">The sequence shown here is derived from an EMBL/GenBank/DDBJ whole genome shotgun (WGS) entry which is preliminary data.</text>
</comment>
<feature type="domain" description="RNA 3'-terminal phosphate cyclase" evidence="2">
    <location>
        <begin position="9"/>
        <end position="398"/>
    </location>
</feature>
<keyword evidence="4" id="KW-1185">Reference proteome</keyword>
<dbReference type="PANTHER" id="PTHR11096:SF0">
    <property type="entry name" value="RNA 3'-TERMINAL PHOSPHATE CYCLASE"/>
    <property type="match status" value="1"/>
</dbReference>
<gene>
    <name evidence="3" type="ORF">SPBR_01631</name>
</gene>
<reference evidence="3 4" key="1">
    <citation type="journal article" date="2014" name="BMC Genomics">
        <title>Comparative genomics of the major fungal agents of human and animal Sporotrichosis: Sporothrix schenckii and Sporothrix brasiliensis.</title>
        <authorList>
            <person name="Teixeira M.M."/>
            <person name="de Almeida L.G."/>
            <person name="Kubitschek-Barreira P."/>
            <person name="Alves F.L."/>
            <person name="Kioshima E.S."/>
            <person name="Abadio A.K."/>
            <person name="Fernandes L."/>
            <person name="Derengowski L.S."/>
            <person name="Ferreira K.S."/>
            <person name="Souza R.C."/>
            <person name="Ruiz J.C."/>
            <person name="de Andrade N.C."/>
            <person name="Paes H.C."/>
            <person name="Nicola A.M."/>
            <person name="Albuquerque P."/>
            <person name="Gerber A.L."/>
            <person name="Martins V.P."/>
            <person name="Peconick L.D."/>
            <person name="Neto A.V."/>
            <person name="Chaucanez C.B."/>
            <person name="Silva P.A."/>
            <person name="Cunha O.L."/>
            <person name="de Oliveira F.F."/>
            <person name="dos Santos T.C."/>
            <person name="Barros A.L."/>
            <person name="Soares M.A."/>
            <person name="de Oliveira L.M."/>
            <person name="Marini M.M."/>
            <person name="Villalobos-Duno H."/>
            <person name="Cunha M.M."/>
            <person name="de Hoog S."/>
            <person name="da Silveira J.F."/>
            <person name="Henrissat B."/>
            <person name="Nino-Vega G.A."/>
            <person name="Cisalpino P.S."/>
            <person name="Mora-Montes H.M."/>
            <person name="Almeida S.R."/>
            <person name="Stajich J.E."/>
            <person name="Lopes-Bezerra L.M."/>
            <person name="Vasconcelos A.T."/>
            <person name="Felipe M.S."/>
        </authorList>
    </citation>
    <scope>NUCLEOTIDE SEQUENCE [LARGE SCALE GENOMIC DNA]</scope>
    <source>
        <strain evidence="3 4">5110</strain>
    </source>
</reference>
<accession>A0A0C2EY35</accession>
<dbReference type="AlphaFoldDB" id="A0A0C2EY35"/>
<dbReference type="InterPro" id="IPR013792">
    <property type="entry name" value="RNA3'P_cycl/enolpyr_Trfase_a/b"/>
</dbReference>
<evidence type="ECO:0000259" key="2">
    <source>
        <dbReference type="Pfam" id="PF01137"/>
    </source>
</evidence>
<dbReference type="PANTHER" id="PTHR11096">
    <property type="entry name" value="RNA 3' TERMINAL PHOSPHATE CYCLASE"/>
    <property type="match status" value="1"/>
</dbReference>
<name>A0A0C2EY35_9PEZI</name>
<feature type="compositionally biased region" description="Acidic residues" evidence="1">
    <location>
        <begin position="410"/>
        <end position="419"/>
    </location>
</feature>
<evidence type="ECO:0000313" key="3">
    <source>
        <dbReference type="EMBL" id="KIH91609.1"/>
    </source>
</evidence>
<dbReference type="GeneID" id="63674862"/>
<dbReference type="GO" id="GO:0005634">
    <property type="term" value="C:nucleus"/>
    <property type="evidence" value="ECO:0007669"/>
    <property type="project" value="TreeGrafter"/>
</dbReference>
<proteinExistence type="predicted"/>
<dbReference type="InterPro" id="IPR036553">
    <property type="entry name" value="RPTC_insert"/>
</dbReference>
<feature type="region of interest" description="Disordered" evidence="1">
    <location>
        <begin position="319"/>
        <end position="347"/>
    </location>
</feature>
<dbReference type="Gene3D" id="3.65.10.20">
    <property type="entry name" value="RNA 3'-terminal phosphate cyclase domain"/>
    <property type="match status" value="2"/>
</dbReference>
<dbReference type="EMBL" id="AWTV01000007">
    <property type="protein sequence ID" value="KIH91609.1"/>
    <property type="molecule type" value="Genomic_DNA"/>
</dbReference>
<dbReference type="VEuPathDB" id="FungiDB:SPBR_01631"/>
<evidence type="ECO:0000313" key="4">
    <source>
        <dbReference type="Proteomes" id="UP000031575"/>
    </source>
</evidence>
<feature type="region of interest" description="Disordered" evidence="1">
    <location>
        <begin position="399"/>
        <end position="425"/>
    </location>
</feature>
<dbReference type="GO" id="GO:0006396">
    <property type="term" value="P:RNA processing"/>
    <property type="evidence" value="ECO:0007669"/>
    <property type="project" value="InterPro"/>
</dbReference>
<dbReference type="InterPro" id="IPR000228">
    <property type="entry name" value="RNA3'_term_phos_cyc"/>
</dbReference>
<dbReference type="Proteomes" id="UP000031575">
    <property type="component" value="Unassembled WGS sequence"/>
</dbReference>
<dbReference type="Gene3D" id="3.30.360.20">
    <property type="entry name" value="RNA 3'-terminal phosphate cyclase, insert domain"/>
    <property type="match status" value="1"/>
</dbReference>
<protein>
    <recommendedName>
        <fullName evidence="2">RNA 3'-terminal phosphate cyclase domain-containing protein</fullName>
    </recommendedName>
</protein>
<evidence type="ECO:0000256" key="1">
    <source>
        <dbReference type="SAM" id="MobiDB-lite"/>
    </source>
</evidence>
<sequence length="499" mass="52382">MLELDGRTGEGGGQLVRIATALASLTGQPIRVINVRGNRRFGGGLKAQHVTAIDWLAAATHATVSGVEKGSRTFTFKPKHVLLPHNTSPGNPIELRAATAAASTSLMLQAVLPYLLFARPWTPPSAAGAAAVETTAPAPAPVSIDLYGGTHVSFAPTYDYLDQVLFPTLERWFGVRVERDLVQAGWGTGPAHAAAGLVRLAVHPPTGATLVPKVPSLLVNKNDSVTVIASIDATVLAPADLLDPLADALAQDVAKCALLSPVSDGAMVDLQFARMEASGHDSRVYVLLVARTAEGGVDGVRFWGRDYLGTETIKRTGAGTVKSKGKKGGKGNKSRTSAPERGEAEESAASGFGMLCGRIARRVVLDLADEVAHGGCGDSYLQDQLVVFQALAAGQTSYWRGEGGHKEDTPKDEDEGDVEKEEHGPVAGLQEAVEQLTLHEGEKGETKDEGAADDMTVPFGQGSLHASTARWVTAQVLPNVRWSSNGTVCEGVGWTRGAK</sequence>
<dbReference type="InterPro" id="IPR037136">
    <property type="entry name" value="RNA3'_phos_cyclase_dom_sf"/>
</dbReference>
<dbReference type="GO" id="GO:0003963">
    <property type="term" value="F:RNA-3'-phosphate cyclase activity"/>
    <property type="evidence" value="ECO:0007669"/>
    <property type="project" value="TreeGrafter"/>
</dbReference>
<dbReference type="RefSeq" id="XP_040619619.1">
    <property type="nucleotide sequence ID" value="XM_040759941.1"/>
</dbReference>